<name>A0A6J7Q2C0_9ZZZZ</name>
<protein>
    <submittedName>
        <fullName evidence="1">Unannotated protein</fullName>
    </submittedName>
</protein>
<dbReference type="AlphaFoldDB" id="A0A6J7Q2C0"/>
<organism evidence="1">
    <name type="scientific">freshwater metagenome</name>
    <dbReference type="NCBI Taxonomy" id="449393"/>
    <lineage>
        <taxon>unclassified sequences</taxon>
        <taxon>metagenomes</taxon>
        <taxon>ecological metagenomes</taxon>
    </lineage>
</organism>
<reference evidence="1" key="1">
    <citation type="submission" date="2020-05" db="EMBL/GenBank/DDBJ databases">
        <authorList>
            <person name="Chiriac C."/>
            <person name="Salcher M."/>
            <person name="Ghai R."/>
            <person name="Kavagutti S V."/>
        </authorList>
    </citation>
    <scope>NUCLEOTIDE SEQUENCE</scope>
</reference>
<proteinExistence type="predicted"/>
<dbReference type="EMBL" id="CAFBPF010000066">
    <property type="protein sequence ID" value="CAB5009723.1"/>
    <property type="molecule type" value="Genomic_DNA"/>
</dbReference>
<accession>A0A6J7Q2C0</accession>
<gene>
    <name evidence="1" type="ORF">UFOPK4071_00653</name>
</gene>
<evidence type="ECO:0000313" key="1">
    <source>
        <dbReference type="EMBL" id="CAB5009723.1"/>
    </source>
</evidence>
<sequence>MRASSSVPNLSGSINAMGRAPIEKMSRIIPPTPVAAPWRGSIAEG</sequence>